<organism evidence="1 2">
    <name type="scientific">Rhododendron molle</name>
    <name type="common">Chinese azalea</name>
    <name type="synonym">Azalea mollis</name>
    <dbReference type="NCBI Taxonomy" id="49168"/>
    <lineage>
        <taxon>Eukaryota</taxon>
        <taxon>Viridiplantae</taxon>
        <taxon>Streptophyta</taxon>
        <taxon>Embryophyta</taxon>
        <taxon>Tracheophyta</taxon>
        <taxon>Spermatophyta</taxon>
        <taxon>Magnoliopsida</taxon>
        <taxon>eudicotyledons</taxon>
        <taxon>Gunneridae</taxon>
        <taxon>Pentapetalae</taxon>
        <taxon>asterids</taxon>
        <taxon>Ericales</taxon>
        <taxon>Ericaceae</taxon>
        <taxon>Ericoideae</taxon>
        <taxon>Rhodoreae</taxon>
        <taxon>Rhododendron</taxon>
    </lineage>
</organism>
<dbReference type="EMBL" id="CM046393">
    <property type="protein sequence ID" value="KAI8550363.1"/>
    <property type="molecule type" value="Genomic_DNA"/>
</dbReference>
<comment type="caution">
    <text evidence="1">The sequence shown here is derived from an EMBL/GenBank/DDBJ whole genome shotgun (WGS) entry which is preliminary data.</text>
</comment>
<proteinExistence type="predicted"/>
<keyword evidence="2" id="KW-1185">Reference proteome</keyword>
<evidence type="ECO:0000313" key="2">
    <source>
        <dbReference type="Proteomes" id="UP001062846"/>
    </source>
</evidence>
<evidence type="ECO:0000313" key="1">
    <source>
        <dbReference type="EMBL" id="KAI8550363.1"/>
    </source>
</evidence>
<sequence length="65" mass="7159">MKKMSYMSGLGLGKNLQGPVKFEAQGTLVRTTGLGYSPLISSKVKKGNMLEVYFVKEEAKQIYQG</sequence>
<protein>
    <submittedName>
        <fullName evidence="1">Uncharacterized protein</fullName>
    </submittedName>
</protein>
<accession>A0ACC0NCQ6</accession>
<name>A0ACC0NCQ6_RHOML</name>
<gene>
    <name evidence="1" type="ORF">RHMOL_Rhmol06G0100000</name>
</gene>
<reference evidence="1" key="1">
    <citation type="submission" date="2022-02" db="EMBL/GenBank/DDBJ databases">
        <title>Plant Genome Project.</title>
        <authorList>
            <person name="Zhang R.-G."/>
        </authorList>
    </citation>
    <scope>NUCLEOTIDE SEQUENCE</scope>
    <source>
        <strain evidence="1">AT1</strain>
    </source>
</reference>
<dbReference type="Proteomes" id="UP001062846">
    <property type="component" value="Chromosome 6"/>
</dbReference>